<dbReference type="PROSITE" id="PS50110">
    <property type="entry name" value="RESPONSE_REGULATORY"/>
    <property type="match status" value="1"/>
</dbReference>
<dbReference type="STRING" id="1121416.SAMN02745220_00793"/>
<feature type="domain" description="Response regulatory" evidence="3">
    <location>
        <begin position="4"/>
        <end position="120"/>
    </location>
</feature>
<dbReference type="Proteomes" id="UP000184603">
    <property type="component" value="Unassembled WGS sequence"/>
</dbReference>
<dbReference type="InterPro" id="IPR011006">
    <property type="entry name" value="CheY-like_superfamily"/>
</dbReference>
<name>A0A1M7XZE5_9BACT</name>
<evidence type="ECO:0000313" key="5">
    <source>
        <dbReference type="Proteomes" id="UP000184603"/>
    </source>
</evidence>
<dbReference type="SUPFAM" id="SSF52172">
    <property type="entry name" value="CheY-like"/>
    <property type="match status" value="1"/>
</dbReference>
<accession>A0A1M7XZE5</accession>
<dbReference type="SMART" id="SM00448">
    <property type="entry name" value="REC"/>
    <property type="match status" value="1"/>
</dbReference>
<dbReference type="RefSeq" id="WP_073612152.1">
    <property type="nucleotide sequence ID" value="NZ_FRFE01000003.1"/>
</dbReference>
<evidence type="ECO:0000256" key="1">
    <source>
        <dbReference type="ARBA" id="ARBA00022553"/>
    </source>
</evidence>
<dbReference type="EMBL" id="FRFE01000003">
    <property type="protein sequence ID" value="SHO44553.1"/>
    <property type="molecule type" value="Genomic_DNA"/>
</dbReference>
<proteinExistence type="predicted"/>
<evidence type="ECO:0000259" key="3">
    <source>
        <dbReference type="PROSITE" id="PS50110"/>
    </source>
</evidence>
<dbReference type="PANTHER" id="PTHR44591:SF3">
    <property type="entry name" value="RESPONSE REGULATORY DOMAIN-CONTAINING PROTEIN"/>
    <property type="match status" value="1"/>
</dbReference>
<reference evidence="4 5" key="1">
    <citation type="submission" date="2016-12" db="EMBL/GenBank/DDBJ databases">
        <authorList>
            <person name="Song W.-J."/>
            <person name="Kurnit D.M."/>
        </authorList>
    </citation>
    <scope>NUCLEOTIDE SEQUENCE [LARGE SCALE GENOMIC DNA]</scope>
    <source>
        <strain evidence="4 5">DSM 18488</strain>
    </source>
</reference>
<sequence length="125" mass="13605">MSKIVLIVEDEVLVGMMLARKIEEFGFTVCAVVTTGEEGLAVAERERPGVILMDVSLGGEMDGIEAARLVRERLGIPVVFFTGYNRDENLMARAKEVQALAVVDKLGPVEELISALEKGFDSFST</sequence>
<evidence type="ECO:0000313" key="4">
    <source>
        <dbReference type="EMBL" id="SHO44553.1"/>
    </source>
</evidence>
<dbReference type="OrthoDB" id="9790791at2"/>
<keyword evidence="5" id="KW-1185">Reference proteome</keyword>
<evidence type="ECO:0000256" key="2">
    <source>
        <dbReference type="PROSITE-ProRule" id="PRU00169"/>
    </source>
</evidence>
<dbReference type="Gene3D" id="3.40.50.2300">
    <property type="match status" value="1"/>
</dbReference>
<dbReference type="InterPro" id="IPR050595">
    <property type="entry name" value="Bact_response_regulator"/>
</dbReference>
<keyword evidence="1 2" id="KW-0597">Phosphoprotein</keyword>
<gene>
    <name evidence="4" type="ORF">SAMN02745220_00793</name>
</gene>
<dbReference type="Pfam" id="PF00072">
    <property type="entry name" value="Response_reg"/>
    <property type="match status" value="1"/>
</dbReference>
<dbReference type="InterPro" id="IPR001789">
    <property type="entry name" value="Sig_transdc_resp-reg_receiver"/>
</dbReference>
<dbReference type="AlphaFoldDB" id="A0A1M7XZE5"/>
<feature type="modified residue" description="4-aspartylphosphate" evidence="2">
    <location>
        <position position="54"/>
    </location>
</feature>
<dbReference type="GO" id="GO:0000160">
    <property type="term" value="P:phosphorelay signal transduction system"/>
    <property type="evidence" value="ECO:0007669"/>
    <property type="project" value="InterPro"/>
</dbReference>
<organism evidence="4 5">
    <name type="scientific">Desulfopila aestuarii DSM 18488</name>
    <dbReference type="NCBI Taxonomy" id="1121416"/>
    <lineage>
        <taxon>Bacteria</taxon>
        <taxon>Pseudomonadati</taxon>
        <taxon>Thermodesulfobacteriota</taxon>
        <taxon>Desulfobulbia</taxon>
        <taxon>Desulfobulbales</taxon>
        <taxon>Desulfocapsaceae</taxon>
        <taxon>Desulfopila</taxon>
    </lineage>
</organism>
<protein>
    <submittedName>
        <fullName evidence="4">Response regulator receiver domain-containing protein</fullName>
    </submittedName>
</protein>
<dbReference type="PANTHER" id="PTHR44591">
    <property type="entry name" value="STRESS RESPONSE REGULATOR PROTEIN 1"/>
    <property type="match status" value="1"/>
</dbReference>